<protein>
    <submittedName>
        <fullName evidence="1">Uncharacterized protein</fullName>
    </submittedName>
</protein>
<dbReference type="GeneID" id="136823266"/>
<dbReference type="RefSeq" id="XP_066935548.1">
    <property type="nucleotide sequence ID" value="XM_067079447.1"/>
</dbReference>
<accession>A0A7M5UGK6</accession>
<evidence type="ECO:0000313" key="2">
    <source>
        <dbReference type="Proteomes" id="UP000594262"/>
    </source>
</evidence>
<keyword evidence="2" id="KW-1185">Reference proteome</keyword>
<dbReference type="AlphaFoldDB" id="A0A7M5UGK6"/>
<dbReference type="GO" id="GO:0005761">
    <property type="term" value="C:mitochondrial ribosome"/>
    <property type="evidence" value="ECO:0007669"/>
    <property type="project" value="InterPro"/>
</dbReference>
<evidence type="ECO:0000313" key="1">
    <source>
        <dbReference type="EnsemblMetazoa" id="CLYHEMP010057.1"/>
    </source>
</evidence>
<dbReference type="Proteomes" id="UP000594262">
    <property type="component" value="Unplaced"/>
</dbReference>
<sequence length="123" mass="14492">MQLTLNLFRKLGWRPRSVGTPGRQWSGKNRRIRAVTSGMKKRMRDKENRIASVEEMIQFSYLTKEEAEIPKEKLEEIESIKNRMLWQKRILGHDVFGLGAGKPSPLDHFMVTDTRRYSKKDDE</sequence>
<proteinExistence type="predicted"/>
<dbReference type="OrthoDB" id="6019958at2759"/>
<dbReference type="EnsemblMetazoa" id="CLYHEMT010057.1">
    <property type="protein sequence ID" value="CLYHEMP010057.1"/>
    <property type="gene ID" value="CLYHEMG010057"/>
</dbReference>
<name>A0A7M5UGK6_9CNID</name>
<dbReference type="InterPro" id="IPR016576">
    <property type="entry name" value="Ribosomal_mL63"/>
</dbReference>
<reference evidence="1" key="1">
    <citation type="submission" date="2021-01" db="UniProtKB">
        <authorList>
            <consortium name="EnsemblMetazoa"/>
        </authorList>
    </citation>
    <scope>IDENTIFICATION</scope>
</reference>
<organism evidence="1 2">
    <name type="scientific">Clytia hemisphaerica</name>
    <dbReference type="NCBI Taxonomy" id="252671"/>
    <lineage>
        <taxon>Eukaryota</taxon>
        <taxon>Metazoa</taxon>
        <taxon>Cnidaria</taxon>
        <taxon>Hydrozoa</taxon>
        <taxon>Hydroidolina</taxon>
        <taxon>Leptothecata</taxon>
        <taxon>Obeliida</taxon>
        <taxon>Clytiidae</taxon>
        <taxon>Clytia</taxon>
    </lineage>
</organism>
<dbReference type="Pfam" id="PF14978">
    <property type="entry name" value="MRP-63"/>
    <property type="match status" value="1"/>
</dbReference>